<accession>A0A919PML0</accession>
<evidence type="ECO:0000256" key="1">
    <source>
        <dbReference type="ARBA" id="ARBA00006622"/>
    </source>
</evidence>
<feature type="binding site" evidence="6">
    <location>
        <position position="63"/>
    </location>
    <ligand>
        <name>Fe cation</name>
        <dbReference type="ChEBI" id="CHEBI:24875"/>
        <note>catalytic</note>
    </ligand>
</feature>
<dbReference type="GO" id="GO:0008198">
    <property type="term" value="F:ferrous iron binding"/>
    <property type="evidence" value="ECO:0007669"/>
    <property type="project" value="TreeGrafter"/>
</dbReference>
<evidence type="ECO:0000256" key="6">
    <source>
        <dbReference type="PIRSR" id="PIRSR610300-51"/>
    </source>
</evidence>
<keyword evidence="5 6" id="KW-0408">Iron</keyword>
<dbReference type="PANTHER" id="PTHR12918">
    <property type="entry name" value="CYSTEINE DIOXYGENASE"/>
    <property type="match status" value="1"/>
</dbReference>
<keyword evidence="3" id="KW-0223">Dioxygenase</keyword>
<proteinExistence type="inferred from homology"/>
<dbReference type="InterPro" id="IPR010300">
    <property type="entry name" value="CDO_1"/>
</dbReference>
<sequence length="151" mass="16783">MTVATRTDLLSVARWHASDPAAWPFEPRFNPRTRWYGKLHTADDHEVWLLTWLPGQATDLHDHGGSAGAFTVVSGEIIEQTVHDGSLRNTTMAEGSARRFGAHHVHRVVNAGTRPAITVHVYGPALTVMTRYRLHEGRLSVESIQQAGADW</sequence>
<evidence type="ECO:0000256" key="2">
    <source>
        <dbReference type="ARBA" id="ARBA00022723"/>
    </source>
</evidence>
<evidence type="ECO:0000313" key="8">
    <source>
        <dbReference type="Proteomes" id="UP000660611"/>
    </source>
</evidence>
<dbReference type="SUPFAM" id="SSF51182">
    <property type="entry name" value="RmlC-like cupins"/>
    <property type="match status" value="1"/>
</dbReference>
<gene>
    <name evidence="7" type="ORF">Dsi01nite_040220</name>
</gene>
<protein>
    <recommendedName>
        <fullName evidence="9">Cysteine dioxygenase</fullName>
    </recommendedName>
</protein>
<evidence type="ECO:0000256" key="4">
    <source>
        <dbReference type="ARBA" id="ARBA00023002"/>
    </source>
</evidence>
<dbReference type="InterPro" id="IPR014710">
    <property type="entry name" value="RmlC-like_jellyroll"/>
</dbReference>
<keyword evidence="4" id="KW-0560">Oxidoreductase</keyword>
<reference evidence="7" key="1">
    <citation type="submission" date="2021-01" db="EMBL/GenBank/DDBJ databases">
        <title>Whole genome shotgun sequence of Dactylosporangium siamense NBRC 106093.</title>
        <authorList>
            <person name="Komaki H."/>
            <person name="Tamura T."/>
        </authorList>
    </citation>
    <scope>NUCLEOTIDE SEQUENCE</scope>
    <source>
        <strain evidence="7">NBRC 106093</strain>
    </source>
</reference>
<dbReference type="CDD" id="cd10548">
    <property type="entry name" value="cupin_CDO"/>
    <property type="match status" value="1"/>
</dbReference>
<dbReference type="InterPro" id="IPR011051">
    <property type="entry name" value="RmlC_Cupin_sf"/>
</dbReference>
<keyword evidence="8" id="KW-1185">Reference proteome</keyword>
<dbReference type="GO" id="GO:0016702">
    <property type="term" value="F:oxidoreductase activity, acting on single donors with incorporation of molecular oxygen, incorporation of two atoms of oxygen"/>
    <property type="evidence" value="ECO:0007669"/>
    <property type="project" value="InterPro"/>
</dbReference>
<dbReference type="AlphaFoldDB" id="A0A919PML0"/>
<comment type="similarity">
    <text evidence="1">Belongs to the cysteine dioxygenase family.</text>
</comment>
<organism evidence="7 8">
    <name type="scientific">Dactylosporangium siamense</name>
    <dbReference type="NCBI Taxonomy" id="685454"/>
    <lineage>
        <taxon>Bacteria</taxon>
        <taxon>Bacillati</taxon>
        <taxon>Actinomycetota</taxon>
        <taxon>Actinomycetes</taxon>
        <taxon>Micromonosporales</taxon>
        <taxon>Micromonosporaceae</taxon>
        <taxon>Dactylosporangium</taxon>
    </lineage>
</organism>
<dbReference type="PANTHER" id="PTHR12918:SF1">
    <property type="entry name" value="CYSTEINE DIOXYGENASE TYPE 1"/>
    <property type="match status" value="1"/>
</dbReference>
<dbReference type="RefSeq" id="WP_203847773.1">
    <property type="nucleotide sequence ID" value="NZ_BAAAVW010000012.1"/>
</dbReference>
<evidence type="ECO:0000256" key="5">
    <source>
        <dbReference type="ARBA" id="ARBA00023004"/>
    </source>
</evidence>
<name>A0A919PML0_9ACTN</name>
<dbReference type="Pfam" id="PF05995">
    <property type="entry name" value="CDO_I"/>
    <property type="match status" value="1"/>
</dbReference>
<evidence type="ECO:0000256" key="3">
    <source>
        <dbReference type="ARBA" id="ARBA00022964"/>
    </source>
</evidence>
<comment type="caution">
    <text evidence="7">The sequence shown here is derived from an EMBL/GenBank/DDBJ whole genome shotgun (WGS) entry which is preliminary data.</text>
</comment>
<dbReference type="Gene3D" id="2.60.120.10">
    <property type="entry name" value="Jelly Rolls"/>
    <property type="match status" value="1"/>
</dbReference>
<dbReference type="Proteomes" id="UP000660611">
    <property type="component" value="Unassembled WGS sequence"/>
</dbReference>
<feature type="binding site" evidence="6">
    <location>
        <position position="106"/>
    </location>
    <ligand>
        <name>Fe cation</name>
        <dbReference type="ChEBI" id="CHEBI:24875"/>
        <note>catalytic</note>
    </ligand>
</feature>
<keyword evidence="2 6" id="KW-0479">Metal-binding</keyword>
<evidence type="ECO:0008006" key="9">
    <source>
        <dbReference type="Google" id="ProtNLM"/>
    </source>
</evidence>
<evidence type="ECO:0000313" key="7">
    <source>
        <dbReference type="EMBL" id="GIG45981.1"/>
    </source>
</evidence>
<dbReference type="EMBL" id="BONQ01000059">
    <property type="protein sequence ID" value="GIG45981.1"/>
    <property type="molecule type" value="Genomic_DNA"/>
</dbReference>
<feature type="binding site" evidence="6">
    <location>
        <position position="61"/>
    </location>
    <ligand>
        <name>Fe cation</name>
        <dbReference type="ChEBI" id="CHEBI:24875"/>
        <note>catalytic</note>
    </ligand>
</feature>